<dbReference type="InterPro" id="IPR027470">
    <property type="entry name" value="Cation_efflux_CTD"/>
</dbReference>
<dbReference type="AlphaFoldDB" id="A0A2K9J557"/>
<feature type="transmembrane region" description="Helical" evidence="8">
    <location>
        <begin position="21"/>
        <end position="43"/>
    </location>
</feature>
<accession>A0A2K9J557</accession>
<sequence length="306" mass="33864">MAHKHNHNHSHGHHHGTSNKKALLFSFILITFFMVVEAVGGFLTNSLALLSDAGHMLSDAAALGLSLLAFKIGERQANTSKTYGYRRFEIIAAFINGVTLIVISIYIFYEAFQRFMEPPNVSASMMIIAIIGLIVNIIAAWVLMRGDSQENLNIQSALLHVFGDLLGSIGAIIAGILILLFNWNIADPIASVIVAFLIVISGIRITKDSIHILMEGKPSHVDVKEIKKQLLELQGVEHVHDLHVWSITSEFPALSCHLVVQDSIDRDNLLMKANDLLKKNFSISHCTLQLEGENARIQEECEDCSH</sequence>
<evidence type="ECO:0000256" key="3">
    <source>
        <dbReference type="ARBA" id="ARBA00022448"/>
    </source>
</evidence>
<feature type="transmembrane region" description="Helical" evidence="8">
    <location>
        <begin position="121"/>
        <end position="144"/>
    </location>
</feature>
<feature type="transmembrane region" description="Helical" evidence="8">
    <location>
        <begin position="189"/>
        <end position="206"/>
    </location>
</feature>
<dbReference type="KEGG" id="vpn:A21D_03810"/>
<dbReference type="PANTHER" id="PTHR11562">
    <property type="entry name" value="CATION EFFLUX PROTEIN/ ZINC TRANSPORTER"/>
    <property type="match status" value="1"/>
</dbReference>
<dbReference type="RefSeq" id="WP_101934073.1">
    <property type="nucleotide sequence ID" value="NZ_CP018622.1"/>
</dbReference>
<keyword evidence="4 8" id="KW-0812">Transmembrane</keyword>
<gene>
    <name evidence="11" type="primary">czcD</name>
    <name evidence="11" type="ORF">A21D_03810</name>
</gene>
<evidence type="ECO:0000313" key="11">
    <source>
        <dbReference type="EMBL" id="AUJ26844.1"/>
    </source>
</evidence>
<dbReference type="Pfam" id="PF01545">
    <property type="entry name" value="Cation_efflux"/>
    <property type="match status" value="1"/>
</dbReference>
<protein>
    <submittedName>
        <fullName evidence="11">Cadmium, cobalt and zinc/H(+)-K(+) antiporter</fullName>
    </submittedName>
</protein>
<dbReference type="NCBIfam" id="TIGR01297">
    <property type="entry name" value="CDF"/>
    <property type="match status" value="1"/>
</dbReference>
<keyword evidence="6" id="KW-0406">Ion transport</keyword>
<evidence type="ECO:0000256" key="8">
    <source>
        <dbReference type="SAM" id="Phobius"/>
    </source>
</evidence>
<name>A0A2K9J557_9BACI</name>
<evidence type="ECO:0000259" key="9">
    <source>
        <dbReference type="Pfam" id="PF01545"/>
    </source>
</evidence>
<evidence type="ECO:0000256" key="4">
    <source>
        <dbReference type="ARBA" id="ARBA00022692"/>
    </source>
</evidence>
<dbReference type="InterPro" id="IPR050681">
    <property type="entry name" value="CDF/SLC30A"/>
</dbReference>
<dbReference type="InterPro" id="IPR027469">
    <property type="entry name" value="Cation_efflux_TMD_sf"/>
</dbReference>
<feature type="transmembrane region" description="Helical" evidence="8">
    <location>
        <begin position="156"/>
        <end position="183"/>
    </location>
</feature>
<evidence type="ECO:0000256" key="7">
    <source>
        <dbReference type="ARBA" id="ARBA00023136"/>
    </source>
</evidence>
<dbReference type="Gene3D" id="1.20.1510.10">
    <property type="entry name" value="Cation efflux protein transmembrane domain"/>
    <property type="match status" value="1"/>
</dbReference>
<evidence type="ECO:0000313" key="12">
    <source>
        <dbReference type="Proteomes" id="UP000234237"/>
    </source>
</evidence>
<dbReference type="Pfam" id="PF16916">
    <property type="entry name" value="ZT_dimer"/>
    <property type="match status" value="1"/>
</dbReference>
<evidence type="ECO:0000256" key="2">
    <source>
        <dbReference type="ARBA" id="ARBA00008873"/>
    </source>
</evidence>
<dbReference type="InterPro" id="IPR058533">
    <property type="entry name" value="Cation_efflux_TM"/>
</dbReference>
<dbReference type="InterPro" id="IPR036837">
    <property type="entry name" value="Cation_efflux_CTD_sf"/>
</dbReference>
<keyword evidence="5 8" id="KW-1133">Transmembrane helix</keyword>
<feature type="domain" description="Cation efflux protein transmembrane" evidence="9">
    <location>
        <begin position="24"/>
        <end position="214"/>
    </location>
</feature>
<feature type="transmembrane region" description="Helical" evidence="8">
    <location>
        <begin position="49"/>
        <end position="70"/>
    </location>
</feature>
<dbReference type="GO" id="GO:0005886">
    <property type="term" value="C:plasma membrane"/>
    <property type="evidence" value="ECO:0007669"/>
    <property type="project" value="TreeGrafter"/>
</dbReference>
<dbReference type="SUPFAM" id="SSF160240">
    <property type="entry name" value="Cation efflux protein cytoplasmic domain-like"/>
    <property type="match status" value="1"/>
</dbReference>
<keyword evidence="7 8" id="KW-0472">Membrane</keyword>
<keyword evidence="3" id="KW-0813">Transport</keyword>
<organism evidence="11 12">
    <name type="scientific">Virgibacillus dokdonensis</name>
    <dbReference type="NCBI Taxonomy" id="302167"/>
    <lineage>
        <taxon>Bacteria</taxon>
        <taxon>Bacillati</taxon>
        <taxon>Bacillota</taxon>
        <taxon>Bacilli</taxon>
        <taxon>Bacillales</taxon>
        <taxon>Bacillaceae</taxon>
        <taxon>Virgibacillus</taxon>
    </lineage>
</organism>
<evidence type="ECO:0000256" key="1">
    <source>
        <dbReference type="ARBA" id="ARBA00004141"/>
    </source>
</evidence>
<comment type="subcellular location">
    <subcellularLocation>
        <location evidence="1">Membrane</location>
        <topology evidence="1">Multi-pass membrane protein</topology>
    </subcellularLocation>
</comment>
<dbReference type="GO" id="GO:0005385">
    <property type="term" value="F:zinc ion transmembrane transporter activity"/>
    <property type="evidence" value="ECO:0007669"/>
    <property type="project" value="TreeGrafter"/>
</dbReference>
<proteinExistence type="inferred from homology"/>
<evidence type="ECO:0000256" key="5">
    <source>
        <dbReference type="ARBA" id="ARBA00022989"/>
    </source>
</evidence>
<comment type="similarity">
    <text evidence="2">Belongs to the cation diffusion facilitator (CDF) transporter (TC 2.A.4) family. SLC30A subfamily.</text>
</comment>
<feature type="domain" description="Cation efflux protein cytoplasmic" evidence="10">
    <location>
        <begin position="218"/>
        <end position="291"/>
    </location>
</feature>
<feature type="transmembrane region" description="Helical" evidence="8">
    <location>
        <begin position="90"/>
        <end position="109"/>
    </location>
</feature>
<dbReference type="SUPFAM" id="SSF161111">
    <property type="entry name" value="Cation efflux protein transmembrane domain-like"/>
    <property type="match status" value="1"/>
</dbReference>
<dbReference type="STRING" id="302167.GCA_900166595_02648"/>
<evidence type="ECO:0000256" key="6">
    <source>
        <dbReference type="ARBA" id="ARBA00023065"/>
    </source>
</evidence>
<dbReference type="EMBL" id="CP018622">
    <property type="protein sequence ID" value="AUJ26844.1"/>
    <property type="molecule type" value="Genomic_DNA"/>
</dbReference>
<dbReference type="InterPro" id="IPR002524">
    <property type="entry name" value="Cation_efflux"/>
</dbReference>
<dbReference type="PANTHER" id="PTHR11562:SF17">
    <property type="entry name" value="RE54080P-RELATED"/>
    <property type="match status" value="1"/>
</dbReference>
<dbReference type="Proteomes" id="UP000234237">
    <property type="component" value="Chromosome"/>
</dbReference>
<evidence type="ECO:0000259" key="10">
    <source>
        <dbReference type="Pfam" id="PF16916"/>
    </source>
</evidence>
<reference evidence="12" key="1">
    <citation type="submission" date="2016-11" db="EMBL/GenBank/DDBJ databases">
        <title>Complete genome sequence of Virgibacillus pantothenticus 21D, a halophilic bacterium isolated from the deep hypersaline anoxic basin Discovery in the Mediterranean Sea.</title>
        <authorList>
            <person name="Zeaiter Z."/>
            <person name="Booth J.M."/>
            <person name="Prosdocimi E.M."/>
            <person name="Mapelli F."/>
            <person name="Fusi M."/>
            <person name="Daffonchio D."/>
            <person name="Borin S."/>
            <person name="Crotti E."/>
        </authorList>
    </citation>
    <scope>NUCLEOTIDE SEQUENCE [LARGE SCALE GENOMIC DNA]</scope>
    <source>
        <strain evidence="12">21D</strain>
    </source>
</reference>